<evidence type="ECO:0000256" key="7">
    <source>
        <dbReference type="ARBA" id="ARBA00022695"/>
    </source>
</evidence>
<keyword evidence="11 15" id="KW-0067">ATP-binding</keyword>
<dbReference type="SUPFAM" id="SSF82114">
    <property type="entry name" value="Riboflavin kinase-like"/>
    <property type="match status" value="1"/>
</dbReference>
<evidence type="ECO:0000259" key="16">
    <source>
        <dbReference type="SMART" id="SM00904"/>
    </source>
</evidence>
<dbReference type="GO" id="GO:0008531">
    <property type="term" value="F:riboflavin kinase activity"/>
    <property type="evidence" value="ECO:0007669"/>
    <property type="project" value="UniProtKB-UniRule"/>
</dbReference>
<dbReference type="STRING" id="295108.HT99x_00717"/>
<comment type="catalytic activity">
    <reaction evidence="13 15">
        <text>riboflavin + ATP = FMN + ADP + H(+)</text>
        <dbReference type="Rhea" id="RHEA:14357"/>
        <dbReference type="ChEBI" id="CHEBI:15378"/>
        <dbReference type="ChEBI" id="CHEBI:30616"/>
        <dbReference type="ChEBI" id="CHEBI:57986"/>
        <dbReference type="ChEBI" id="CHEBI:58210"/>
        <dbReference type="ChEBI" id="CHEBI:456216"/>
        <dbReference type="EC" id="2.7.1.26"/>
    </reaction>
</comment>
<keyword evidence="5 15" id="KW-0288">FMN</keyword>
<keyword evidence="8 15" id="KW-0547">Nucleotide-binding</keyword>
<comment type="catalytic activity">
    <reaction evidence="14 15">
        <text>FMN + ATP + H(+) = FAD + diphosphate</text>
        <dbReference type="Rhea" id="RHEA:17237"/>
        <dbReference type="ChEBI" id="CHEBI:15378"/>
        <dbReference type="ChEBI" id="CHEBI:30616"/>
        <dbReference type="ChEBI" id="CHEBI:33019"/>
        <dbReference type="ChEBI" id="CHEBI:57692"/>
        <dbReference type="ChEBI" id="CHEBI:58210"/>
        <dbReference type="EC" id="2.7.7.2"/>
    </reaction>
</comment>
<keyword evidence="12" id="KW-0511">Multifunctional enzyme</keyword>
<accession>A0A0Q9YQW4</accession>
<evidence type="ECO:0000256" key="3">
    <source>
        <dbReference type="ARBA" id="ARBA00005201"/>
    </source>
</evidence>
<dbReference type="GO" id="GO:0009231">
    <property type="term" value="P:riboflavin biosynthetic process"/>
    <property type="evidence" value="ECO:0007669"/>
    <property type="project" value="InterPro"/>
</dbReference>
<name>A0A0Q9YQW4_9GAMM</name>
<dbReference type="FunFam" id="2.40.30.30:FF:000003">
    <property type="entry name" value="Riboflavin biosynthesis protein"/>
    <property type="match status" value="1"/>
</dbReference>
<dbReference type="SMART" id="SM00904">
    <property type="entry name" value="Flavokinase"/>
    <property type="match status" value="1"/>
</dbReference>
<dbReference type="PIRSF" id="PIRSF004491">
    <property type="entry name" value="FAD_Synth"/>
    <property type="match status" value="1"/>
</dbReference>
<dbReference type="GO" id="GO:0005524">
    <property type="term" value="F:ATP binding"/>
    <property type="evidence" value="ECO:0007669"/>
    <property type="project" value="UniProtKB-UniRule"/>
</dbReference>
<keyword evidence="9 15" id="KW-0418">Kinase</keyword>
<protein>
    <recommendedName>
        <fullName evidence="15">Riboflavin biosynthesis protein</fullName>
    </recommendedName>
    <domain>
        <recommendedName>
            <fullName evidence="15">Riboflavin kinase</fullName>
            <ecNumber evidence="15">2.7.1.26</ecNumber>
        </recommendedName>
        <alternativeName>
            <fullName evidence="15">Flavokinase</fullName>
        </alternativeName>
    </domain>
    <domain>
        <recommendedName>
            <fullName evidence="15">FMN adenylyltransferase</fullName>
            <ecNumber evidence="15">2.7.7.2</ecNumber>
        </recommendedName>
        <alternativeName>
            <fullName evidence="15">FAD pyrophosphorylase</fullName>
        </alternativeName>
        <alternativeName>
            <fullName evidence="15">FAD synthase</fullName>
        </alternativeName>
    </domain>
</protein>
<evidence type="ECO:0000256" key="10">
    <source>
        <dbReference type="ARBA" id="ARBA00022827"/>
    </source>
</evidence>
<evidence type="ECO:0000256" key="5">
    <source>
        <dbReference type="ARBA" id="ARBA00022643"/>
    </source>
</evidence>
<dbReference type="Pfam" id="PF01687">
    <property type="entry name" value="Flavokinase"/>
    <property type="match status" value="1"/>
</dbReference>
<dbReference type="NCBIfam" id="NF004162">
    <property type="entry name" value="PRK05627.1-5"/>
    <property type="match status" value="1"/>
</dbReference>
<dbReference type="NCBIfam" id="TIGR00083">
    <property type="entry name" value="ribF"/>
    <property type="match status" value="1"/>
</dbReference>
<evidence type="ECO:0000256" key="13">
    <source>
        <dbReference type="ARBA" id="ARBA00047880"/>
    </source>
</evidence>
<dbReference type="InterPro" id="IPR015864">
    <property type="entry name" value="FAD_synthase"/>
</dbReference>
<gene>
    <name evidence="17" type="primary">ribF</name>
    <name evidence="17" type="ORF">HT99x_00717</name>
</gene>
<evidence type="ECO:0000256" key="9">
    <source>
        <dbReference type="ARBA" id="ARBA00022777"/>
    </source>
</evidence>
<dbReference type="FunFam" id="3.40.50.620:FF:000021">
    <property type="entry name" value="Riboflavin biosynthesis protein"/>
    <property type="match status" value="1"/>
</dbReference>
<reference evidence="17" key="1">
    <citation type="submission" date="2015-09" db="EMBL/GenBank/DDBJ databases">
        <title>Draft Genome Sequences of Two Novel Amoeba-resistant Intranuclear Bacteria, Candidatus Berkiella cookevillensis and Candidatus Berkiella aquae.</title>
        <authorList>
            <person name="Mehari Y.T."/>
            <person name="Arivett B.A."/>
            <person name="Farone A.L."/>
            <person name="Gunderson J.H."/>
            <person name="Farone M.B."/>
        </authorList>
    </citation>
    <scope>NUCLEOTIDE SEQUENCE [LARGE SCALE GENOMIC DNA]</scope>
    <source>
        <strain evidence="17">HT99</strain>
    </source>
</reference>
<keyword evidence="4 15" id="KW-0285">Flavoprotein</keyword>
<proteinExistence type="inferred from homology"/>
<dbReference type="PANTHER" id="PTHR22749:SF6">
    <property type="entry name" value="RIBOFLAVIN KINASE"/>
    <property type="match status" value="1"/>
</dbReference>
<dbReference type="InterPro" id="IPR002606">
    <property type="entry name" value="Riboflavin_kinase_bac"/>
</dbReference>
<dbReference type="GO" id="GO:0006747">
    <property type="term" value="P:FAD biosynthetic process"/>
    <property type="evidence" value="ECO:0007669"/>
    <property type="project" value="UniProtKB-UniRule"/>
</dbReference>
<dbReference type="Gene3D" id="3.40.50.620">
    <property type="entry name" value="HUPs"/>
    <property type="match status" value="1"/>
</dbReference>
<dbReference type="UniPathway" id="UPA00277">
    <property type="reaction ID" value="UER00407"/>
</dbReference>
<comment type="caution">
    <text evidence="17">The sequence shown here is derived from an EMBL/GenBank/DDBJ whole genome shotgun (WGS) entry which is preliminary data.</text>
</comment>
<evidence type="ECO:0000256" key="12">
    <source>
        <dbReference type="ARBA" id="ARBA00023268"/>
    </source>
</evidence>
<dbReference type="AlphaFoldDB" id="A0A0Q9YQW4"/>
<dbReference type="EC" id="2.7.1.26" evidence="15"/>
<evidence type="ECO:0000256" key="11">
    <source>
        <dbReference type="ARBA" id="ARBA00022840"/>
    </source>
</evidence>
<sequence>MVICDYKVWDMKVNLIRKTKPTTKQPSVATIGNFDGLHKGHQQLIQNVVKYAKQSNSLATVITFEPMPQMCFRPNSNLLRLMSFRQKFLLLKEWGVDQVVCLRFNKAFSAMTPKEFVETCLIAGLNVKHLMVGEDFRFGFQQQGDVALLQQMGNERGFSVDAIKISQNNMAKISSTRVRELLLKGDLIAVEEQLGRNYQVSQRVVSGSRLARTLGYPTANLKMKPHDLAFKGVFVTKVLIEDKWYQAVTNVGTRPTLDGKNYFLEAHILDFSGDLYGKRITVEFLQKIRDEIRFADIHALTKQIAEDVNSARTFFSDLTFSK</sequence>
<dbReference type="EMBL" id="LKAJ01000002">
    <property type="protein sequence ID" value="KRG22297.1"/>
    <property type="molecule type" value="Genomic_DNA"/>
</dbReference>
<organism evidence="17">
    <name type="scientific">Candidatus Berkiella aquae</name>
    <dbReference type="NCBI Taxonomy" id="295108"/>
    <lineage>
        <taxon>Bacteria</taxon>
        <taxon>Pseudomonadati</taxon>
        <taxon>Pseudomonadota</taxon>
        <taxon>Gammaproteobacteria</taxon>
        <taxon>Candidatus Berkiellales</taxon>
        <taxon>Candidatus Berkiellaceae</taxon>
        <taxon>Candidatus Berkiella</taxon>
    </lineage>
</organism>
<dbReference type="PATRIC" id="fig|1590043.3.peg.717"/>
<dbReference type="Pfam" id="PF06574">
    <property type="entry name" value="FAD_syn"/>
    <property type="match status" value="1"/>
</dbReference>
<evidence type="ECO:0000256" key="1">
    <source>
        <dbReference type="ARBA" id="ARBA00002121"/>
    </source>
</evidence>
<dbReference type="PANTHER" id="PTHR22749">
    <property type="entry name" value="RIBOFLAVIN KINASE/FMN ADENYLYLTRANSFERASE"/>
    <property type="match status" value="1"/>
</dbReference>
<evidence type="ECO:0000256" key="8">
    <source>
        <dbReference type="ARBA" id="ARBA00022741"/>
    </source>
</evidence>
<evidence type="ECO:0000256" key="15">
    <source>
        <dbReference type="PIRNR" id="PIRNR004491"/>
    </source>
</evidence>
<dbReference type="EC" id="2.7.7.2" evidence="15"/>
<dbReference type="InterPro" id="IPR023468">
    <property type="entry name" value="Riboflavin_kinase"/>
</dbReference>
<dbReference type="InterPro" id="IPR015865">
    <property type="entry name" value="Riboflavin_kinase_bac/euk"/>
</dbReference>
<evidence type="ECO:0000256" key="2">
    <source>
        <dbReference type="ARBA" id="ARBA00004726"/>
    </source>
</evidence>
<keyword evidence="7 15" id="KW-0548">Nucleotidyltransferase</keyword>
<dbReference type="CDD" id="cd02064">
    <property type="entry name" value="FAD_synthetase_N"/>
    <property type="match status" value="1"/>
</dbReference>
<dbReference type="UniPathway" id="UPA00276">
    <property type="reaction ID" value="UER00406"/>
</dbReference>
<evidence type="ECO:0000256" key="14">
    <source>
        <dbReference type="ARBA" id="ARBA00049494"/>
    </source>
</evidence>
<dbReference type="SUPFAM" id="SSF52374">
    <property type="entry name" value="Nucleotidylyl transferase"/>
    <property type="match status" value="1"/>
</dbReference>
<dbReference type="NCBIfam" id="NF004159">
    <property type="entry name" value="PRK05627.1-2"/>
    <property type="match status" value="1"/>
</dbReference>
<dbReference type="GO" id="GO:0003919">
    <property type="term" value="F:FMN adenylyltransferase activity"/>
    <property type="evidence" value="ECO:0007669"/>
    <property type="project" value="UniProtKB-UniRule"/>
</dbReference>
<dbReference type="NCBIfam" id="NF004163">
    <property type="entry name" value="PRK05627.1-6"/>
    <property type="match status" value="1"/>
</dbReference>
<dbReference type="GO" id="GO:0009398">
    <property type="term" value="P:FMN biosynthetic process"/>
    <property type="evidence" value="ECO:0007669"/>
    <property type="project" value="UniProtKB-UniRule"/>
</dbReference>
<dbReference type="Gene3D" id="2.40.30.30">
    <property type="entry name" value="Riboflavin kinase-like"/>
    <property type="match status" value="1"/>
</dbReference>
<dbReference type="InterPro" id="IPR023465">
    <property type="entry name" value="Riboflavin_kinase_dom_sf"/>
</dbReference>
<comment type="function">
    <text evidence="1">Catalyzes the phosphorylation of riboflavin to FMN followed by the adenylation of FMN to FAD.</text>
</comment>
<feature type="domain" description="Riboflavin kinase" evidence="16">
    <location>
        <begin position="193"/>
        <end position="316"/>
    </location>
</feature>
<comment type="pathway">
    <text evidence="2 15">Cofactor biosynthesis; FAD biosynthesis; FAD from FMN: step 1/1.</text>
</comment>
<dbReference type="InterPro" id="IPR014729">
    <property type="entry name" value="Rossmann-like_a/b/a_fold"/>
</dbReference>
<evidence type="ECO:0000256" key="6">
    <source>
        <dbReference type="ARBA" id="ARBA00022679"/>
    </source>
</evidence>
<dbReference type="NCBIfam" id="NF004160">
    <property type="entry name" value="PRK05627.1-3"/>
    <property type="match status" value="1"/>
</dbReference>
<comment type="pathway">
    <text evidence="3 15">Cofactor biosynthesis; FMN biosynthesis; FMN from riboflavin (ATP route): step 1/1.</text>
</comment>
<evidence type="ECO:0000313" key="17">
    <source>
        <dbReference type="EMBL" id="KRG22297.1"/>
    </source>
</evidence>
<evidence type="ECO:0000256" key="4">
    <source>
        <dbReference type="ARBA" id="ARBA00022630"/>
    </source>
</evidence>
<keyword evidence="6 15" id="KW-0808">Transferase</keyword>
<keyword evidence="10 15" id="KW-0274">FAD</keyword>
<comment type="similarity">
    <text evidence="15">Belongs to the ribF family.</text>
</comment>